<dbReference type="GO" id="GO:0016793">
    <property type="term" value="F:triphosphoric monoester hydrolase activity"/>
    <property type="evidence" value="ECO:0007669"/>
    <property type="project" value="InterPro"/>
</dbReference>
<dbReference type="InterPro" id="IPR051094">
    <property type="entry name" value="Diverse_Catalytic_Enzymes"/>
</dbReference>
<dbReference type="InterPro" id="IPR023023">
    <property type="entry name" value="dNTPase_2"/>
</dbReference>
<dbReference type="InterPro" id="IPR003607">
    <property type="entry name" value="HD/PDEase_dom"/>
</dbReference>
<dbReference type="InterPro" id="IPR026875">
    <property type="entry name" value="PHydrolase_assoc_dom"/>
</dbReference>
<comment type="similarity">
    <text evidence="2">Belongs to the dGTPase family. Type 2 subfamily.</text>
</comment>
<dbReference type="InterPro" id="IPR006261">
    <property type="entry name" value="dGTPase"/>
</dbReference>
<evidence type="ECO:0000256" key="2">
    <source>
        <dbReference type="HAMAP-Rule" id="MF_01212"/>
    </source>
</evidence>
<dbReference type="SMART" id="SM00471">
    <property type="entry name" value="HDc"/>
    <property type="match status" value="1"/>
</dbReference>
<dbReference type="Gene3D" id="1.10.3210.10">
    <property type="entry name" value="Hypothetical protein af1432"/>
    <property type="match status" value="1"/>
</dbReference>
<organism evidence="4 5">
    <name type="scientific">Thermodesulfovibrio aggregans</name>
    <dbReference type="NCBI Taxonomy" id="86166"/>
    <lineage>
        <taxon>Bacteria</taxon>
        <taxon>Pseudomonadati</taxon>
        <taxon>Nitrospirota</taxon>
        <taxon>Thermodesulfovibrionia</taxon>
        <taxon>Thermodesulfovibrionales</taxon>
        <taxon>Thermodesulfovibrionaceae</taxon>
        <taxon>Thermodesulfovibrio</taxon>
    </lineage>
</organism>
<accession>A0A2J6WPW9</accession>
<dbReference type="NCBIfam" id="NF002327">
    <property type="entry name" value="PRK01286.1-2"/>
    <property type="match status" value="1"/>
</dbReference>
<proteinExistence type="inferred from homology"/>
<evidence type="ECO:0000259" key="3">
    <source>
        <dbReference type="PROSITE" id="PS51831"/>
    </source>
</evidence>
<reference evidence="4 5" key="1">
    <citation type="submission" date="2018-01" db="EMBL/GenBank/DDBJ databases">
        <title>Metagenomic assembled genomes from two thermal pools in the Uzon Caldera, Kamchatka, Russia.</title>
        <authorList>
            <person name="Wilkins L."/>
            <person name="Ettinger C."/>
        </authorList>
    </citation>
    <scope>NUCLEOTIDE SEQUENCE [LARGE SCALE GENOMIC DNA]</scope>
    <source>
        <strain evidence="4">ZAV-04</strain>
    </source>
</reference>
<comment type="caution">
    <text evidence="4">The sequence shown here is derived from an EMBL/GenBank/DDBJ whole genome shotgun (WGS) entry which is preliminary data.</text>
</comment>
<gene>
    <name evidence="4" type="ORF">C0186_01225</name>
</gene>
<dbReference type="HAMAP" id="MF_01212">
    <property type="entry name" value="dGTPase_type2"/>
    <property type="match status" value="1"/>
</dbReference>
<dbReference type="PROSITE" id="PS51831">
    <property type="entry name" value="HD"/>
    <property type="match status" value="1"/>
</dbReference>
<dbReference type="CDD" id="cd00077">
    <property type="entry name" value="HDc"/>
    <property type="match status" value="1"/>
</dbReference>
<dbReference type="SUPFAM" id="SSF109604">
    <property type="entry name" value="HD-domain/PDEase-like"/>
    <property type="match status" value="1"/>
</dbReference>
<dbReference type="Pfam" id="PF13286">
    <property type="entry name" value="HD_assoc"/>
    <property type="match status" value="1"/>
</dbReference>
<evidence type="ECO:0000313" key="5">
    <source>
        <dbReference type="Proteomes" id="UP000242288"/>
    </source>
</evidence>
<dbReference type="Proteomes" id="UP000242288">
    <property type="component" value="Unassembled WGS sequence"/>
</dbReference>
<dbReference type="InterPro" id="IPR006674">
    <property type="entry name" value="HD_domain"/>
</dbReference>
<sequence>MNLRKQYEEIEKSVLHPRACLSCQTKGRLKSEPEDDIRTAFQRDRDRIIHSKAFRRLKHKTQVFFSPQGDHYRTRLTHVLEVSQIARTIARALRLNEDLTEAIALAHDLGHTPFGHAGEAILRELHPGGFEHYEQSLRVVDVLEKNGQGLNLTFEVRDGILKHSKGRGKILSDEPVTLEGQIVRVGDVIAYLNHDIDDALRAGIIKKNDIPQKFLKFFGDRHSKRIDKMVRDVIFTTIKEDYKKISMSYEMEEMVSEFRDFLFEKVYYNERVIQEFKKAKRILESLYNYYLENPQAIDAQGLEEKELHRKICDFIAGMTDRYALYTFEKIFIPKSWAVQ</sequence>
<feature type="domain" description="HD" evidence="3">
    <location>
        <begin position="75"/>
        <end position="192"/>
    </location>
</feature>
<dbReference type="EMBL" id="PNIO01000008">
    <property type="protein sequence ID" value="PMP72442.1"/>
    <property type="molecule type" value="Genomic_DNA"/>
</dbReference>
<dbReference type="PANTHER" id="PTHR35795:SF1">
    <property type="entry name" value="BIS(5'-NUCLEOSYL)-TETRAPHOSPHATASE, SYMMETRICAL"/>
    <property type="match status" value="1"/>
</dbReference>
<dbReference type="Pfam" id="PF01966">
    <property type="entry name" value="HD"/>
    <property type="match status" value="1"/>
</dbReference>
<dbReference type="PANTHER" id="PTHR35795">
    <property type="entry name" value="SLR1885 PROTEIN"/>
    <property type="match status" value="1"/>
</dbReference>
<dbReference type="AlphaFoldDB" id="A0A2J6WPW9"/>
<evidence type="ECO:0000313" key="4">
    <source>
        <dbReference type="EMBL" id="PMP72442.1"/>
    </source>
</evidence>
<keyword evidence="1 2" id="KW-0378">Hydrolase</keyword>
<evidence type="ECO:0000256" key="1">
    <source>
        <dbReference type="ARBA" id="ARBA00022801"/>
    </source>
</evidence>
<protein>
    <recommendedName>
        <fullName evidence="2">Deoxyguanosinetriphosphate triphosphohydrolase-like protein</fullName>
    </recommendedName>
</protein>
<name>A0A2J6WPW9_9BACT</name>
<dbReference type="NCBIfam" id="TIGR01353">
    <property type="entry name" value="dGTP_triPase"/>
    <property type="match status" value="1"/>
</dbReference>